<dbReference type="SUPFAM" id="SSF53335">
    <property type="entry name" value="S-adenosyl-L-methionine-dependent methyltransferases"/>
    <property type="match status" value="1"/>
</dbReference>
<dbReference type="InterPro" id="IPR029063">
    <property type="entry name" value="SAM-dependent_MTases_sf"/>
</dbReference>
<feature type="transmembrane region" description="Helical" evidence="1">
    <location>
        <begin position="173"/>
        <end position="193"/>
    </location>
</feature>
<dbReference type="PANTHER" id="PTHR43861:SF6">
    <property type="entry name" value="METHYLTRANSFERASE TYPE 11"/>
    <property type="match status" value="1"/>
</dbReference>
<keyword evidence="1" id="KW-1133">Transmembrane helix</keyword>
<evidence type="ECO:0000313" key="3">
    <source>
        <dbReference type="Proteomes" id="UP000230208"/>
    </source>
</evidence>
<protein>
    <recommendedName>
        <fullName evidence="4">Methyltransferase type 11 domain-containing protein</fullName>
    </recommendedName>
</protein>
<proteinExistence type="predicted"/>
<dbReference type="PANTHER" id="PTHR43861">
    <property type="entry name" value="TRANS-ACONITATE 2-METHYLTRANSFERASE-RELATED"/>
    <property type="match status" value="1"/>
</dbReference>
<name>A0A2H0R5Q5_9BACT</name>
<dbReference type="CDD" id="cd02440">
    <property type="entry name" value="AdoMet_MTases"/>
    <property type="match status" value="1"/>
</dbReference>
<comment type="caution">
    <text evidence="2">The sequence shown here is derived from an EMBL/GenBank/DDBJ whole genome shotgun (WGS) entry which is preliminary data.</text>
</comment>
<organism evidence="2 3">
    <name type="scientific">Candidatus Yanofskybacteria bacterium CG10_big_fil_rev_8_21_14_0_10_37_15</name>
    <dbReference type="NCBI Taxonomy" id="1975097"/>
    <lineage>
        <taxon>Bacteria</taxon>
        <taxon>Candidatus Yanofskyibacteriota</taxon>
    </lineage>
</organism>
<dbReference type="Gene3D" id="3.40.50.150">
    <property type="entry name" value="Vaccinia Virus protein VP39"/>
    <property type="match status" value="1"/>
</dbReference>
<dbReference type="Pfam" id="PF13489">
    <property type="entry name" value="Methyltransf_23"/>
    <property type="match status" value="1"/>
</dbReference>
<keyword evidence="1" id="KW-0812">Transmembrane</keyword>
<feature type="transmembrane region" description="Helical" evidence="1">
    <location>
        <begin position="213"/>
        <end position="239"/>
    </location>
</feature>
<keyword evidence="1" id="KW-0472">Membrane</keyword>
<dbReference type="EMBL" id="PCXP01000019">
    <property type="protein sequence ID" value="PIR41810.1"/>
    <property type="molecule type" value="Genomic_DNA"/>
</dbReference>
<evidence type="ECO:0008006" key="4">
    <source>
        <dbReference type="Google" id="ProtNLM"/>
    </source>
</evidence>
<dbReference type="Proteomes" id="UP000230208">
    <property type="component" value="Unassembled WGS sequence"/>
</dbReference>
<accession>A0A2H0R5Q5</accession>
<dbReference type="AlphaFoldDB" id="A0A2H0R5Q5"/>
<reference evidence="2 3" key="1">
    <citation type="submission" date="2017-09" db="EMBL/GenBank/DDBJ databases">
        <title>Depth-based differentiation of microbial function through sediment-hosted aquifers and enrichment of novel symbionts in the deep terrestrial subsurface.</title>
        <authorList>
            <person name="Probst A.J."/>
            <person name="Ladd B."/>
            <person name="Jarett J.K."/>
            <person name="Geller-Mcgrath D.E."/>
            <person name="Sieber C.M."/>
            <person name="Emerson J.B."/>
            <person name="Anantharaman K."/>
            <person name="Thomas B.C."/>
            <person name="Malmstrom R."/>
            <person name="Stieglmeier M."/>
            <person name="Klingl A."/>
            <person name="Woyke T."/>
            <person name="Ryan C.M."/>
            <person name="Banfield J.F."/>
        </authorList>
    </citation>
    <scope>NUCLEOTIDE SEQUENCE [LARGE SCALE GENOMIC DNA]</scope>
    <source>
        <strain evidence="2">CG10_big_fil_rev_8_21_14_0_10_37_15</strain>
    </source>
</reference>
<evidence type="ECO:0000313" key="2">
    <source>
        <dbReference type="EMBL" id="PIR41810.1"/>
    </source>
</evidence>
<gene>
    <name evidence="2" type="ORF">COV30_01290</name>
</gene>
<sequence length="242" mass="28447">MDKEYYKNYFILEKDHWFFKIRRKILFYFIKKYVRPDAKVFDFGCGSGFLVGELQKQGFDASGSDTSQEAISLGKQKGIQNLEVVELGEMPQNGSYDAILALDVIEHIKDDTEVIRGLKNSLKSGGVLITTVPAYQWLWGVQDEVSHHFRRYVMRDFISVFNKFKELKVVRKTYFNTLLFPAIALVRLFSRWFDFKNRNSDFDIDNNFLSAVFYFVFNLETYLLKFMNFPFGVSMLVILKKK</sequence>
<evidence type="ECO:0000256" key="1">
    <source>
        <dbReference type="SAM" id="Phobius"/>
    </source>
</evidence>